<evidence type="ECO:0000313" key="2">
    <source>
        <dbReference type="EMBL" id="CAL1673191.1"/>
    </source>
</evidence>
<reference evidence="2 3" key="1">
    <citation type="submission" date="2024-04" db="EMBL/GenBank/DDBJ databases">
        <authorList>
            <consortium name="Molecular Ecology Group"/>
        </authorList>
    </citation>
    <scope>NUCLEOTIDE SEQUENCE [LARGE SCALE GENOMIC DNA]</scope>
</reference>
<dbReference type="EMBL" id="OZ034824">
    <property type="protein sequence ID" value="CAL1673191.1"/>
    <property type="molecule type" value="Genomic_DNA"/>
</dbReference>
<evidence type="ECO:0000256" key="1">
    <source>
        <dbReference type="SAM" id="SignalP"/>
    </source>
</evidence>
<name>A0AAV2N1Q7_9HYME</name>
<protein>
    <submittedName>
        <fullName evidence="2">Uncharacterized protein</fullName>
    </submittedName>
</protein>
<organism evidence="2 3">
    <name type="scientific">Lasius platythorax</name>
    <dbReference type="NCBI Taxonomy" id="488582"/>
    <lineage>
        <taxon>Eukaryota</taxon>
        <taxon>Metazoa</taxon>
        <taxon>Ecdysozoa</taxon>
        <taxon>Arthropoda</taxon>
        <taxon>Hexapoda</taxon>
        <taxon>Insecta</taxon>
        <taxon>Pterygota</taxon>
        <taxon>Neoptera</taxon>
        <taxon>Endopterygota</taxon>
        <taxon>Hymenoptera</taxon>
        <taxon>Apocrita</taxon>
        <taxon>Aculeata</taxon>
        <taxon>Formicoidea</taxon>
        <taxon>Formicidae</taxon>
        <taxon>Formicinae</taxon>
        <taxon>Lasius</taxon>
        <taxon>Lasius</taxon>
    </lineage>
</organism>
<feature type="chain" id="PRO_5043752185" evidence="1">
    <location>
        <begin position="17"/>
        <end position="95"/>
    </location>
</feature>
<keyword evidence="1" id="KW-0732">Signal</keyword>
<evidence type="ECO:0000313" key="3">
    <source>
        <dbReference type="Proteomes" id="UP001497644"/>
    </source>
</evidence>
<gene>
    <name evidence="2" type="ORF">LPLAT_LOCUS139</name>
</gene>
<proteinExistence type="predicted"/>
<feature type="signal peptide" evidence="1">
    <location>
        <begin position="1"/>
        <end position="16"/>
    </location>
</feature>
<dbReference type="Proteomes" id="UP001497644">
    <property type="component" value="Chromosome 1"/>
</dbReference>
<accession>A0AAV2N1Q7</accession>
<dbReference type="AlphaFoldDB" id="A0AAV2N1Q7"/>
<sequence>MKFFIVLFAVVAAASAGIIGGYHEPEYHHVLNIPQHTPIPPPHPQPLNIKAHGHVTRIHYDAPHIPHPHLIGVEHYVPAPEPAISVVKTGHHGWD</sequence>
<keyword evidence="3" id="KW-1185">Reference proteome</keyword>